<evidence type="ECO:0000259" key="3">
    <source>
        <dbReference type="SMART" id="SM00198"/>
    </source>
</evidence>
<name>A0A9Q0GEY8_9ROSI</name>
<evidence type="ECO:0000256" key="2">
    <source>
        <dbReference type="SAM" id="SignalP"/>
    </source>
</evidence>
<dbReference type="PANTHER" id="PTHR10334">
    <property type="entry name" value="CYSTEINE-RICH SECRETORY PROTEIN-RELATED"/>
    <property type="match status" value="1"/>
</dbReference>
<keyword evidence="1" id="KW-1133">Transmembrane helix</keyword>
<sequence>NKKMVKFYFLAALVTLLICLALLHPSLAQNSPQDYLRAHNAARASVGVGPVRWDNNVAAFAQNYVNKLRGNCKLVHSGGKYGENLAWRSGDMTAAGAVKMWVDEKAYYDYRSNSCVGGECGHYTQVVWRNSVRLGCAKNKKMVKFYFLAALVTLVICLALLHPSLAQNSPQDYLRAHNAARASVGVGPVRWDNNVAAFAQNYVNKLRGNCKLVHSGGKYGENLAWRSGDMTAAGAVKMWVDEKAYYDYRSNSCVGGECGHYTQVVWRNSVRLGCAK</sequence>
<feature type="transmembrane region" description="Helical" evidence="1">
    <location>
        <begin position="145"/>
        <end position="165"/>
    </location>
</feature>
<comment type="caution">
    <text evidence="4">The sequence shown here is derived from an EMBL/GenBank/DDBJ whole genome shotgun (WGS) entry which is preliminary data.</text>
</comment>
<dbReference type="AlphaFoldDB" id="A0A9Q0GEY8"/>
<feature type="domain" description="SCP" evidence="3">
    <location>
        <begin position="168"/>
        <end position="276"/>
    </location>
</feature>
<dbReference type="OrthoDB" id="337038at2759"/>
<evidence type="ECO:0000313" key="4">
    <source>
        <dbReference type="EMBL" id="KAJ4848516.1"/>
    </source>
</evidence>
<dbReference type="GO" id="GO:0005576">
    <property type="term" value="C:extracellular region"/>
    <property type="evidence" value="ECO:0007669"/>
    <property type="project" value="InterPro"/>
</dbReference>
<proteinExistence type="predicted"/>
<dbReference type="SUPFAM" id="SSF55797">
    <property type="entry name" value="PR-1-like"/>
    <property type="match status" value="2"/>
</dbReference>
<feature type="domain" description="SCP" evidence="3">
    <location>
        <begin position="30"/>
        <end position="149"/>
    </location>
</feature>
<reference evidence="4" key="2">
    <citation type="journal article" date="2023" name="Plants (Basel)">
        <title>Annotation of the Turnera subulata (Passifloraceae) Draft Genome Reveals the S-Locus Evolved after the Divergence of Turneroideae from Passifloroideae in a Stepwise Manner.</title>
        <authorList>
            <person name="Henning P.M."/>
            <person name="Roalson E.H."/>
            <person name="Mir W."/>
            <person name="McCubbin A.G."/>
            <person name="Shore J.S."/>
        </authorList>
    </citation>
    <scope>NUCLEOTIDE SEQUENCE</scope>
    <source>
        <strain evidence="4">F60SS</strain>
    </source>
</reference>
<dbReference type="FunFam" id="3.40.33.10:FF:000004">
    <property type="entry name" value="CAP, cysteine-rich secretory protein, antigen 5"/>
    <property type="match status" value="2"/>
</dbReference>
<dbReference type="InterPro" id="IPR001283">
    <property type="entry name" value="CRISP-related"/>
</dbReference>
<feature type="non-terminal residue" evidence="4">
    <location>
        <position position="1"/>
    </location>
</feature>
<dbReference type="SMART" id="SM00198">
    <property type="entry name" value="SCP"/>
    <property type="match status" value="2"/>
</dbReference>
<feature type="chain" id="PRO_5040409493" description="SCP domain-containing protein" evidence="2">
    <location>
        <begin position="29"/>
        <end position="276"/>
    </location>
</feature>
<gene>
    <name evidence="4" type="ORF">Tsubulata_014441</name>
</gene>
<dbReference type="PROSITE" id="PS01009">
    <property type="entry name" value="CRISP_1"/>
    <property type="match status" value="2"/>
</dbReference>
<feature type="signal peptide" evidence="2">
    <location>
        <begin position="1"/>
        <end position="28"/>
    </location>
</feature>
<reference evidence="4" key="1">
    <citation type="submission" date="2022-02" db="EMBL/GenBank/DDBJ databases">
        <authorList>
            <person name="Henning P.M."/>
            <person name="McCubbin A.G."/>
            <person name="Shore J.S."/>
        </authorList>
    </citation>
    <scope>NUCLEOTIDE SEQUENCE</scope>
    <source>
        <strain evidence="4">F60SS</strain>
        <tissue evidence="4">Leaves</tissue>
    </source>
</reference>
<evidence type="ECO:0000313" key="5">
    <source>
        <dbReference type="Proteomes" id="UP001141552"/>
    </source>
</evidence>
<keyword evidence="1" id="KW-0472">Membrane</keyword>
<dbReference type="Proteomes" id="UP001141552">
    <property type="component" value="Unassembled WGS sequence"/>
</dbReference>
<keyword evidence="1" id="KW-0812">Transmembrane</keyword>
<keyword evidence="2" id="KW-0732">Signal</keyword>
<organism evidence="4 5">
    <name type="scientific">Turnera subulata</name>
    <dbReference type="NCBI Taxonomy" id="218843"/>
    <lineage>
        <taxon>Eukaryota</taxon>
        <taxon>Viridiplantae</taxon>
        <taxon>Streptophyta</taxon>
        <taxon>Embryophyta</taxon>
        <taxon>Tracheophyta</taxon>
        <taxon>Spermatophyta</taxon>
        <taxon>Magnoliopsida</taxon>
        <taxon>eudicotyledons</taxon>
        <taxon>Gunneridae</taxon>
        <taxon>Pentapetalae</taxon>
        <taxon>rosids</taxon>
        <taxon>fabids</taxon>
        <taxon>Malpighiales</taxon>
        <taxon>Passifloraceae</taxon>
        <taxon>Turnera</taxon>
    </lineage>
</organism>
<dbReference type="InterPro" id="IPR018244">
    <property type="entry name" value="Allrgn_V5/Tpx1_CS"/>
</dbReference>
<dbReference type="InterPro" id="IPR014044">
    <property type="entry name" value="CAP_dom"/>
</dbReference>
<dbReference type="Gene3D" id="3.40.33.10">
    <property type="entry name" value="CAP"/>
    <property type="match status" value="2"/>
</dbReference>
<accession>A0A9Q0GEY8</accession>
<dbReference type="EMBL" id="JAKUCV010000886">
    <property type="protein sequence ID" value="KAJ4848516.1"/>
    <property type="molecule type" value="Genomic_DNA"/>
</dbReference>
<keyword evidence="5" id="KW-1185">Reference proteome</keyword>
<dbReference type="CDD" id="cd05381">
    <property type="entry name" value="CAP_PR-1"/>
    <property type="match status" value="2"/>
</dbReference>
<evidence type="ECO:0000256" key="1">
    <source>
        <dbReference type="SAM" id="Phobius"/>
    </source>
</evidence>
<dbReference type="PRINTS" id="PR00837">
    <property type="entry name" value="V5TPXLIKE"/>
</dbReference>
<dbReference type="InterPro" id="IPR035940">
    <property type="entry name" value="CAP_sf"/>
</dbReference>
<protein>
    <recommendedName>
        <fullName evidence="3">SCP domain-containing protein</fullName>
    </recommendedName>
</protein>
<dbReference type="Pfam" id="PF00188">
    <property type="entry name" value="CAP"/>
    <property type="match status" value="2"/>
</dbReference>
<feature type="non-terminal residue" evidence="4">
    <location>
        <position position="276"/>
    </location>
</feature>